<dbReference type="PANTHER" id="PTHR46880">
    <property type="entry name" value="RAS-ASSOCIATING DOMAIN-CONTAINING PROTEIN"/>
    <property type="match status" value="1"/>
</dbReference>
<evidence type="ECO:0000313" key="2">
    <source>
        <dbReference type="Proteomes" id="UP000694393"/>
    </source>
</evidence>
<evidence type="ECO:0000313" key="1">
    <source>
        <dbReference type="Ensembl" id="ENSPCEP00000013215.1"/>
    </source>
</evidence>
<keyword evidence="2" id="KW-1185">Reference proteome</keyword>
<organism evidence="1 2">
    <name type="scientific">Pelusios castaneus</name>
    <name type="common">West African mud turtle</name>
    <dbReference type="NCBI Taxonomy" id="367368"/>
    <lineage>
        <taxon>Eukaryota</taxon>
        <taxon>Metazoa</taxon>
        <taxon>Chordata</taxon>
        <taxon>Craniata</taxon>
        <taxon>Vertebrata</taxon>
        <taxon>Euteleostomi</taxon>
        <taxon>Archelosauria</taxon>
        <taxon>Testudinata</taxon>
        <taxon>Testudines</taxon>
        <taxon>Pleurodira</taxon>
        <taxon>Pelomedusidae</taxon>
        <taxon>Pelusios</taxon>
    </lineage>
</organism>
<dbReference type="SUPFAM" id="SSF53098">
    <property type="entry name" value="Ribonuclease H-like"/>
    <property type="match status" value="1"/>
</dbReference>
<dbReference type="Ensembl" id="ENSPCET00000013697.1">
    <property type="protein sequence ID" value="ENSPCEP00000013215.1"/>
    <property type="gene ID" value="ENSPCEG00000010513.1"/>
</dbReference>
<reference evidence="1" key="2">
    <citation type="submission" date="2025-09" db="UniProtKB">
        <authorList>
            <consortium name="Ensembl"/>
        </authorList>
    </citation>
    <scope>IDENTIFICATION</scope>
</reference>
<evidence type="ECO:0008006" key="3">
    <source>
        <dbReference type="Google" id="ProtNLM"/>
    </source>
</evidence>
<accession>A0A8C8RZV8</accession>
<dbReference type="Proteomes" id="UP000694393">
    <property type="component" value="Unplaced"/>
</dbReference>
<dbReference type="InterPro" id="IPR012337">
    <property type="entry name" value="RNaseH-like_sf"/>
</dbReference>
<protein>
    <recommendedName>
        <fullName evidence="3">E3 SUMO-protein ligase KIAA1586-like</fullName>
    </recommendedName>
</protein>
<dbReference type="PANTHER" id="PTHR46880:SF8">
    <property type="entry name" value="E3 SUMO-PROTEIN LIGASE KIAA1586"/>
    <property type="match status" value="1"/>
</dbReference>
<proteinExistence type="predicted"/>
<reference evidence="1" key="1">
    <citation type="submission" date="2025-08" db="UniProtKB">
        <authorList>
            <consortium name="Ensembl"/>
        </authorList>
    </citation>
    <scope>IDENTIFICATION</scope>
</reference>
<sequence>MFYWKMIKAYRSGAQKRKLRQLAEKKEWTLLEKIPRFSDFFGHKAGYRQPALEGSTGGTLPPTLAQELPTEEGKYKIRIVDEQTIKHASLSQLDALAVDTGIGSTGKNAAATTIVNNSIDENLDAVHATLNTLPWPECWTTEQYIKFKKDNNWLFVASGKLGCIVCRDVANMGHAKLSGCKMTLSDPWVGGAIRPYGVTKSAQQTSLRKKIHDHRTSNAHNAAAKVLDDQKAHAPKCALHTQVKQQHAGMCKIFRTAYYIAQNDRPYSDHPDLITLQQLNGVDTGRVLHPSVACADIIDHISVEMKRSLCSSIIPQQYQISVLIDESTSLSKLSCLVIYLRTTFDVHVGPVTFFLDLVELGSNDADGVVLALLQCLTAHGFTEEFLKDNWIGIGVDGTSVMLGRKAGVAAKLKTRFPRLISWHCFNHRLELAVADAIKCCSEVNHFKSFVDSMYALYSQSPKCLRELAECASDLEVQLNRIGRVLDVRWVASSCRTVRAVWRSYAALHSHFLKKSTDFSLEGKNKAKFAGMAKNLENPVFVKNLGLMLDALEDLADLSLVLQKSDVTLSTASKLIRRQVQVFIARRECDSEFYREACEAIASGCFKGVRVNMSVNAGKQIEISKCQFYQALVDCMYDRLLPDSEKQLSRAVEALDPSRFTTELSPEFGESDIEFLCSEFGIAFNEVKFAYREYKDSQGAVMKPALQKLVNCVNTIPVSTAECERGFSKMNIICNCLQPGLTVKHMSSLMFISLCGPPFPLWEPLKYVKSWLLLNQGPAASTQGPSRKTGLQDEGATMKSMWQIMEKIN</sequence>
<name>A0A8C8RZV8_9SAUR</name>
<dbReference type="AlphaFoldDB" id="A0A8C8RZV8"/>